<comment type="caution">
    <text evidence="4">The sequence shown here is derived from an EMBL/GenBank/DDBJ whole genome shotgun (WGS) entry which is preliminary data.</text>
</comment>
<organism evidence="4 5">
    <name type="scientific">Ensete ventricosum</name>
    <name type="common">Abyssinian banana</name>
    <name type="synonym">Musa ensete</name>
    <dbReference type="NCBI Taxonomy" id="4639"/>
    <lineage>
        <taxon>Eukaryota</taxon>
        <taxon>Viridiplantae</taxon>
        <taxon>Streptophyta</taxon>
        <taxon>Embryophyta</taxon>
        <taxon>Tracheophyta</taxon>
        <taxon>Spermatophyta</taxon>
        <taxon>Magnoliopsida</taxon>
        <taxon>Liliopsida</taxon>
        <taxon>Zingiberales</taxon>
        <taxon>Musaceae</taxon>
        <taxon>Ensete</taxon>
    </lineage>
</organism>
<evidence type="ECO:0008006" key="6">
    <source>
        <dbReference type="Google" id="ProtNLM"/>
    </source>
</evidence>
<dbReference type="AlphaFoldDB" id="A0A426XD35"/>
<protein>
    <recommendedName>
        <fullName evidence="6">PGG domain-containing protein</fullName>
    </recommendedName>
</protein>
<feature type="transmembrane region" description="Helical" evidence="2">
    <location>
        <begin position="232"/>
        <end position="253"/>
    </location>
</feature>
<reference evidence="4 5" key="1">
    <citation type="journal article" date="2014" name="Agronomy (Basel)">
        <title>A Draft Genome Sequence for Ensete ventricosum, the Drought-Tolerant Tree Against Hunger.</title>
        <authorList>
            <person name="Harrison J."/>
            <person name="Moore K.A."/>
            <person name="Paszkiewicz K."/>
            <person name="Jones T."/>
            <person name="Grant M."/>
            <person name="Ambacheew D."/>
            <person name="Muzemil S."/>
            <person name="Studholme D.J."/>
        </authorList>
    </citation>
    <scope>NUCLEOTIDE SEQUENCE [LARGE SCALE GENOMIC DNA]</scope>
</reference>
<keyword evidence="3" id="KW-0732">Signal</keyword>
<evidence type="ECO:0000256" key="3">
    <source>
        <dbReference type="SAM" id="SignalP"/>
    </source>
</evidence>
<keyword evidence="2" id="KW-0472">Membrane</keyword>
<dbReference type="Proteomes" id="UP000287651">
    <property type="component" value="Unassembled WGS sequence"/>
</dbReference>
<sequence>MALLPAVAAFHVLAVLAVFYADRGGAPDEDIETVITRADNKAADSGGSELQVGGGDGKVGFRTKTFLLLFSSFLRVPKHDFVCLQESGVETHGKTLPDKIVVAGNPEGREVHLRLPGAWAALVAQRQAQRRGRNGSRGSGDNQPTEEGEVLRSSREEVINLSGHSHSSHVKICTLIMLASFVSGVSILLLNFLQCHISVSLQLFRSLKCTTFALLVLALLDVSFIFMKIIALLAFVPTIAVVVIACVVAFGEVPSTSEDHHQQ</sequence>
<gene>
    <name evidence="4" type="ORF">B296_00053479</name>
</gene>
<keyword evidence="2" id="KW-1133">Transmembrane helix</keyword>
<evidence type="ECO:0000256" key="2">
    <source>
        <dbReference type="SAM" id="Phobius"/>
    </source>
</evidence>
<dbReference type="EMBL" id="AMZH03022370">
    <property type="protein sequence ID" value="RRT37389.1"/>
    <property type="molecule type" value="Genomic_DNA"/>
</dbReference>
<feature type="transmembrane region" description="Helical" evidence="2">
    <location>
        <begin position="205"/>
        <end position="226"/>
    </location>
</feature>
<accession>A0A426XD35</accession>
<evidence type="ECO:0000256" key="1">
    <source>
        <dbReference type="SAM" id="MobiDB-lite"/>
    </source>
</evidence>
<evidence type="ECO:0000313" key="4">
    <source>
        <dbReference type="EMBL" id="RRT37389.1"/>
    </source>
</evidence>
<feature type="region of interest" description="Disordered" evidence="1">
    <location>
        <begin position="130"/>
        <end position="149"/>
    </location>
</feature>
<feature type="chain" id="PRO_5019176232" description="PGG domain-containing protein" evidence="3">
    <location>
        <begin position="18"/>
        <end position="263"/>
    </location>
</feature>
<name>A0A426XD35_ENSVE</name>
<proteinExistence type="predicted"/>
<evidence type="ECO:0000313" key="5">
    <source>
        <dbReference type="Proteomes" id="UP000287651"/>
    </source>
</evidence>
<keyword evidence="2" id="KW-0812">Transmembrane</keyword>
<feature type="transmembrane region" description="Helical" evidence="2">
    <location>
        <begin position="175"/>
        <end position="193"/>
    </location>
</feature>
<feature type="signal peptide" evidence="3">
    <location>
        <begin position="1"/>
        <end position="17"/>
    </location>
</feature>